<dbReference type="AlphaFoldDB" id="A0A0C3Q9I7"/>
<evidence type="ECO:0000313" key="3">
    <source>
        <dbReference type="Proteomes" id="UP000054248"/>
    </source>
</evidence>
<dbReference type="OrthoDB" id="3251775at2759"/>
<evidence type="ECO:0000256" key="1">
    <source>
        <dbReference type="SAM" id="Phobius"/>
    </source>
</evidence>
<keyword evidence="1" id="KW-1133">Transmembrane helix</keyword>
<feature type="transmembrane region" description="Helical" evidence="1">
    <location>
        <begin position="140"/>
        <end position="160"/>
    </location>
</feature>
<keyword evidence="1" id="KW-0472">Membrane</keyword>
<reference evidence="3" key="2">
    <citation type="submission" date="2015-01" db="EMBL/GenBank/DDBJ databases">
        <title>Evolutionary Origins and Diversification of the Mycorrhizal Mutualists.</title>
        <authorList>
            <consortium name="DOE Joint Genome Institute"/>
            <consortium name="Mycorrhizal Genomics Consortium"/>
            <person name="Kohler A."/>
            <person name="Kuo A."/>
            <person name="Nagy L.G."/>
            <person name="Floudas D."/>
            <person name="Copeland A."/>
            <person name="Barry K.W."/>
            <person name="Cichocki N."/>
            <person name="Veneault-Fourrey C."/>
            <person name="LaButti K."/>
            <person name="Lindquist E.A."/>
            <person name="Lipzen A."/>
            <person name="Lundell T."/>
            <person name="Morin E."/>
            <person name="Murat C."/>
            <person name="Riley R."/>
            <person name="Ohm R."/>
            <person name="Sun H."/>
            <person name="Tunlid A."/>
            <person name="Henrissat B."/>
            <person name="Grigoriev I.V."/>
            <person name="Hibbett D.S."/>
            <person name="Martin F."/>
        </authorList>
    </citation>
    <scope>NUCLEOTIDE SEQUENCE [LARGE SCALE GENOMIC DNA]</scope>
    <source>
        <strain evidence="3">MUT 4182</strain>
    </source>
</reference>
<organism evidence="2 3">
    <name type="scientific">Tulasnella calospora MUT 4182</name>
    <dbReference type="NCBI Taxonomy" id="1051891"/>
    <lineage>
        <taxon>Eukaryota</taxon>
        <taxon>Fungi</taxon>
        <taxon>Dikarya</taxon>
        <taxon>Basidiomycota</taxon>
        <taxon>Agaricomycotina</taxon>
        <taxon>Agaricomycetes</taxon>
        <taxon>Cantharellales</taxon>
        <taxon>Tulasnellaceae</taxon>
        <taxon>Tulasnella</taxon>
    </lineage>
</organism>
<dbReference type="Proteomes" id="UP000054248">
    <property type="component" value="Unassembled WGS sequence"/>
</dbReference>
<feature type="transmembrane region" description="Helical" evidence="1">
    <location>
        <begin position="98"/>
        <end position="119"/>
    </location>
</feature>
<reference evidence="2 3" key="1">
    <citation type="submission" date="2014-04" db="EMBL/GenBank/DDBJ databases">
        <authorList>
            <consortium name="DOE Joint Genome Institute"/>
            <person name="Kuo A."/>
            <person name="Girlanda M."/>
            <person name="Perotto S."/>
            <person name="Kohler A."/>
            <person name="Nagy L.G."/>
            <person name="Floudas D."/>
            <person name="Copeland A."/>
            <person name="Barry K.W."/>
            <person name="Cichocki N."/>
            <person name="Veneault-Fourrey C."/>
            <person name="LaButti K."/>
            <person name="Lindquist E.A."/>
            <person name="Lipzen A."/>
            <person name="Lundell T."/>
            <person name="Morin E."/>
            <person name="Murat C."/>
            <person name="Sun H."/>
            <person name="Tunlid A."/>
            <person name="Henrissat B."/>
            <person name="Grigoriev I.V."/>
            <person name="Hibbett D.S."/>
            <person name="Martin F."/>
            <person name="Nordberg H.P."/>
            <person name="Cantor M.N."/>
            <person name="Hua S.X."/>
        </authorList>
    </citation>
    <scope>NUCLEOTIDE SEQUENCE [LARGE SCALE GENOMIC DNA]</scope>
    <source>
        <strain evidence="2 3">MUT 4182</strain>
    </source>
</reference>
<dbReference type="EMBL" id="KN823020">
    <property type="protein sequence ID" value="KIO26695.1"/>
    <property type="molecule type" value="Genomic_DNA"/>
</dbReference>
<dbReference type="HOGENOM" id="CLU_079975_0_0_1"/>
<keyword evidence="1" id="KW-0812">Transmembrane</keyword>
<feature type="transmembrane region" description="Helical" evidence="1">
    <location>
        <begin position="48"/>
        <end position="72"/>
    </location>
</feature>
<feature type="transmembrane region" description="Helical" evidence="1">
    <location>
        <begin position="14"/>
        <end position="36"/>
    </location>
</feature>
<evidence type="ECO:0000313" key="2">
    <source>
        <dbReference type="EMBL" id="KIO26695.1"/>
    </source>
</evidence>
<name>A0A0C3Q9I7_9AGAM</name>
<gene>
    <name evidence="2" type="ORF">M407DRAFT_243612</name>
</gene>
<protein>
    <submittedName>
        <fullName evidence="2">Uncharacterized protein</fullName>
    </submittedName>
</protein>
<proteinExistence type="predicted"/>
<feature type="transmembrane region" description="Helical" evidence="1">
    <location>
        <begin position="166"/>
        <end position="185"/>
    </location>
</feature>
<accession>A0A0C3Q9I7</accession>
<sequence>MSRLVTVSDTVCKVWIVVGCFFEVSSLATTDLLLLFRIHALWDGRRNIVLGTLFLWLFTYTIVGVIGLLAAIDIIPSLRYDHLTRQCFTNHKPKVLPAQWTVTLALELLVFFMTAVKAIQHRGDDQIRTPILRTLYFDQFMYYFAIVFIRIWNLIITLVFPPSLLFLGLFFIWAMITALVSRIMLHLRSVACSQTPVGDASFFGETARSTRVVWARGNTTTALDSSIHTISSSGAEVPVTTAQSDSMWDRDEGDIREAIELQGIRSGKQRRWD</sequence>
<keyword evidence="3" id="KW-1185">Reference proteome</keyword>